<keyword evidence="2" id="KW-1185">Reference proteome</keyword>
<proteinExistence type="predicted"/>
<reference evidence="2" key="1">
    <citation type="journal article" date="2019" name="Int. J. Syst. Evol. Microbiol.">
        <title>The Global Catalogue of Microorganisms (GCM) 10K type strain sequencing project: providing services to taxonomists for standard genome sequencing and annotation.</title>
        <authorList>
            <consortium name="The Broad Institute Genomics Platform"/>
            <consortium name="The Broad Institute Genome Sequencing Center for Infectious Disease"/>
            <person name="Wu L."/>
            <person name="Ma J."/>
        </authorList>
    </citation>
    <scope>NUCLEOTIDE SEQUENCE [LARGE SCALE GENOMIC DNA]</scope>
    <source>
        <strain evidence="2">JCM 14306</strain>
    </source>
</reference>
<dbReference type="Proteomes" id="UP001501319">
    <property type="component" value="Unassembled WGS sequence"/>
</dbReference>
<name>A0ABP4QVY4_9ACTN</name>
<sequence length="75" mass="7789">MARDTGAVVVGQVPGDGLRSGVQALVGQFLAEPRDKVHNLYGRRVRVGGGPSGAGLEDRVSFTAVAGQQFIEPRG</sequence>
<organism evidence="1 2">
    <name type="scientific">Kribbella alba</name>
    <dbReference type="NCBI Taxonomy" id="190197"/>
    <lineage>
        <taxon>Bacteria</taxon>
        <taxon>Bacillati</taxon>
        <taxon>Actinomycetota</taxon>
        <taxon>Actinomycetes</taxon>
        <taxon>Propionibacteriales</taxon>
        <taxon>Kribbellaceae</taxon>
        <taxon>Kribbella</taxon>
    </lineage>
</organism>
<comment type="caution">
    <text evidence="1">The sequence shown here is derived from an EMBL/GenBank/DDBJ whole genome shotgun (WGS) entry which is preliminary data.</text>
</comment>
<accession>A0ABP4QVY4</accession>
<evidence type="ECO:0000313" key="1">
    <source>
        <dbReference type="EMBL" id="GAA1625255.1"/>
    </source>
</evidence>
<dbReference type="EMBL" id="BAAANE010000003">
    <property type="protein sequence ID" value="GAA1625255.1"/>
    <property type="molecule type" value="Genomic_DNA"/>
</dbReference>
<gene>
    <name evidence="1" type="ORF">GCM10009744_11310</name>
</gene>
<evidence type="ECO:0000313" key="2">
    <source>
        <dbReference type="Proteomes" id="UP001501319"/>
    </source>
</evidence>
<protein>
    <submittedName>
        <fullName evidence="1">Uncharacterized protein</fullName>
    </submittedName>
</protein>